<evidence type="ECO:0000256" key="4">
    <source>
        <dbReference type="ARBA" id="ARBA00022806"/>
    </source>
</evidence>
<evidence type="ECO:0000256" key="9">
    <source>
        <dbReference type="ARBA" id="ARBA00034808"/>
    </source>
</evidence>
<comment type="caution">
    <text evidence="15">The sequence shown here is derived from an EMBL/GenBank/DDBJ whole genome shotgun (WGS) entry which is preliminary data.</text>
</comment>
<evidence type="ECO:0000256" key="8">
    <source>
        <dbReference type="ARBA" id="ARBA00034617"/>
    </source>
</evidence>
<evidence type="ECO:0000256" key="6">
    <source>
        <dbReference type="ARBA" id="ARBA00023125"/>
    </source>
</evidence>
<reference evidence="15 16" key="1">
    <citation type="submission" date="2019-08" db="EMBL/GenBank/DDBJ databases">
        <title>In-depth cultivation of the pig gut microbiome towards novel bacterial diversity and tailored functional studies.</title>
        <authorList>
            <person name="Wylensek D."/>
            <person name="Hitch T.C.A."/>
            <person name="Clavel T."/>
        </authorList>
    </citation>
    <scope>NUCLEOTIDE SEQUENCE [LARGE SCALE GENOMIC DNA]</scope>
    <source>
        <strain evidence="15 16">NM-380-WT-3C1</strain>
    </source>
</reference>
<evidence type="ECO:0000313" key="15">
    <source>
        <dbReference type="EMBL" id="MSU06890.1"/>
    </source>
</evidence>
<comment type="catalytic activity">
    <reaction evidence="11">
        <text>ATP + H2O = ADP + phosphate + H(+)</text>
        <dbReference type="Rhea" id="RHEA:13065"/>
        <dbReference type="ChEBI" id="CHEBI:15377"/>
        <dbReference type="ChEBI" id="CHEBI:15378"/>
        <dbReference type="ChEBI" id="CHEBI:30616"/>
        <dbReference type="ChEBI" id="CHEBI:43474"/>
        <dbReference type="ChEBI" id="CHEBI:456216"/>
        <dbReference type="EC" id="5.6.2.4"/>
    </reaction>
</comment>
<feature type="binding site" evidence="12">
    <location>
        <begin position="27"/>
        <end position="34"/>
    </location>
    <ligand>
        <name>ATP</name>
        <dbReference type="ChEBI" id="CHEBI:30616"/>
    </ligand>
</feature>
<dbReference type="GO" id="GO:0043138">
    <property type="term" value="F:3'-5' DNA helicase activity"/>
    <property type="evidence" value="ECO:0007669"/>
    <property type="project" value="UniProtKB-EC"/>
</dbReference>
<comment type="similarity">
    <text evidence="1">Belongs to the helicase family. UvrD subfamily.</text>
</comment>
<evidence type="ECO:0000256" key="11">
    <source>
        <dbReference type="ARBA" id="ARBA00048988"/>
    </source>
</evidence>
<name>A0A7X2TS74_9SPIO</name>
<dbReference type="PANTHER" id="PTHR11070:SF2">
    <property type="entry name" value="ATP-DEPENDENT DNA HELICASE SRS2"/>
    <property type="match status" value="1"/>
</dbReference>
<dbReference type="PANTHER" id="PTHR11070">
    <property type="entry name" value="UVRD / RECB / PCRA DNA HELICASE FAMILY MEMBER"/>
    <property type="match status" value="1"/>
</dbReference>
<dbReference type="Gene3D" id="1.10.486.10">
    <property type="entry name" value="PCRA, domain 4"/>
    <property type="match status" value="1"/>
</dbReference>
<evidence type="ECO:0000256" key="2">
    <source>
        <dbReference type="ARBA" id="ARBA00022741"/>
    </source>
</evidence>
<dbReference type="GO" id="GO:0016787">
    <property type="term" value="F:hydrolase activity"/>
    <property type="evidence" value="ECO:0007669"/>
    <property type="project" value="UniProtKB-UniRule"/>
</dbReference>
<dbReference type="RefSeq" id="WP_154426133.1">
    <property type="nucleotide sequence ID" value="NZ_VUNN01000019.1"/>
</dbReference>
<dbReference type="InterPro" id="IPR014017">
    <property type="entry name" value="DNA_helicase_UvrD-like_C"/>
</dbReference>
<keyword evidence="7" id="KW-0413">Isomerase</keyword>
<keyword evidence="4 12" id="KW-0347">Helicase</keyword>
<dbReference type="GO" id="GO:0003677">
    <property type="term" value="F:DNA binding"/>
    <property type="evidence" value="ECO:0007669"/>
    <property type="project" value="UniProtKB-KW"/>
</dbReference>
<comment type="catalytic activity">
    <reaction evidence="8">
        <text>Couples ATP hydrolysis with the unwinding of duplex DNA by translocating in the 3'-5' direction.</text>
        <dbReference type="EC" id="5.6.2.4"/>
    </reaction>
</comment>
<dbReference type="GO" id="GO:0005524">
    <property type="term" value="F:ATP binding"/>
    <property type="evidence" value="ECO:0007669"/>
    <property type="project" value="UniProtKB-UniRule"/>
</dbReference>
<dbReference type="InterPro" id="IPR013986">
    <property type="entry name" value="DExx_box_DNA_helicase_dom_sf"/>
</dbReference>
<organism evidence="15 16">
    <name type="scientific">Bullifex porci</name>
    <dbReference type="NCBI Taxonomy" id="2606638"/>
    <lineage>
        <taxon>Bacteria</taxon>
        <taxon>Pseudomonadati</taxon>
        <taxon>Spirochaetota</taxon>
        <taxon>Spirochaetia</taxon>
        <taxon>Spirochaetales</taxon>
        <taxon>Spirochaetaceae</taxon>
        <taxon>Bullifex</taxon>
    </lineage>
</organism>
<dbReference type="PROSITE" id="PS51198">
    <property type="entry name" value="UVRD_HELICASE_ATP_BIND"/>
    <property type="match status" value="1"/>
</dbReference>
<dbReference type="GO" id="GO:0005829">
    <property type="term" value="C:cytosol"/>
    <property type="evidence" value="ECO:0007669"/>
    <property type="project" value="TreeGrafter"/>
</dbReference>
<accession>A0A7X2TS74</accession>
<feature type="domain" description="UvrD-like helicase ATP-binding" evidence="13">
    <location>
        <begin position="6"/>
        <end position="282"/>
    </location>
</feature>
<keyword evidence="2 12" id="KW-0547">Nucleotide-binding</keyword>
<evidence type="ECO:0000256" key="10">
    <source>
        <dbReference type="ARBA" id="ARBA00034923"/>
    </source>
</evidence>
<dbReference type="EMBL" id="VUNN01000019">
    <property type="protein sequence ID" value="MSU06890.1"/>
    <property type="molecule type" value="Genomic_DNA"/>
</dbReference>
<gene>
    <name evidence="15" type="ORF">FYJ80_08915</name>
</gene>
<dbReference type="EC" id="5.6.2.4" evidence="9"/>
<dbReference type="Pfam" id="PF13361">
    <property type="entry name" value="UvrD_C"/>
    <property type="match status" value="1"/>
</dbReference>
<evidence type="ECO:0000313" key="16">
    <source>
        <dbReference type="Proteomes" id="UP000460549"/>
    </source>
</evidence>
<evidence type="ECO:0000256" key="1">
    <source>
        <dbReference type="ARBA" id="ARBA00009922"/>
    </source>
</evidence>
<evidence type="ECO:0000259" key="13">
    <source>
        <dbReference type="PROSITE" id="PS51198"/>
    </source>
</evidence>
<keyword evidence="5 12" id="KW-0067">ATP-binding</keyword>
<dbReference type="InterPro" id="IPR027417">
    <property type="entry name" value="P-loop_NTPase"/>
</dbReference>
<evidence type="ECO:0000256" key="7">
    <source>
        <dbReference type="ARBA" id="ARBA00023235"/>
    </source>
</evidence>
<dbReference type="Pfam" id="PF00580">
    <property type="entry name" value="UvrD-helicase"/>
    <property type="match status" value="1"/>
</dbReference>
<protein>
    <recommendedName>
        <fullName evidence="9">DNA 3'-5' helicase</fullName>
        <ecNumber evidence="9">5.6.2.4</ecNumber>
    </recommendedName>
    <alternativeName>
        <fullName evidence="10">DNA 3'-5' helicase II</fullName>
    </alternativeName>
</protein>
<dbReference type="CDD" id="cd18807">
    <property type="entry name" value="SF1_C_UvrD"/>
    <property type="match status" value="1"/>
</dbReference>
<dbReference type="SUPFAM" id="SSF52540">
    <property type="entry name" value="P-loop containing nucleoside triphosphate hydrolases"/>
    <property type="match status" value="1"/>
</dbReference>
<evidence type="ECO:0000256" key="5">
    <source>
        <dbReference type="ARBA" id="ARBA00022840"/>
    </source>
</evidence>
<dbReference type="PROSITE" id="PS51217">
    <property type="entry name" value="UVRD_HELICASE_CTER"/>
    <property type="match status" value="1"/>
</dbReference>
<evidence type="ECO:0000259" key="14">
    <source>
        <dbReference type="PROSITE" id="PS51217"/>
    </source>
</evidence>
<dbReference type="Proteomes" id="UP000460549">
    <property type="component" value="Unassembled WGS sequence"/>
</dbReference>
<feature type="domain" description="UvrD-like helicase C-terminal" evidence="14">
    <location>
        <begin position="283"/>
        <end position="551"/>
    </location>
</feature>
<keyword evidence="3 12" id="KW-0378">Hydrolase</keyword>
<dbReference type="InterPro" id="IPR000212">
    <property type="entry name" value="DNA_helicase_UvrD/REP"/>
</dbReference>
<sequence length="733" mass="83587">MTSLLSSLNEMQKEAVLDFNNPLLVLAGAGSGKTRVITSKIAYAIKEMNYSPYRILAVTFTNKAAKEMRERINSMIPDENIAGLEMRTFHSFGAYVLRRYGSKIGLNDSFTIYDDEDSLNLLCNAFPDEKKGDLREYMKQISKAKDKGYNSSSAELNGLAYHMQGFRTYFAAYENALRKSGCVDFADLIIRTTELLEQNDDVREYFQQRFKLILVDEYQDTNASQFKLLKCLVGKDTQLVVVGDDDQSIYKFRGAEIKNILSFEYYYPNTRIIKLEENYRSTKNILRVASSVIKNNKERHDKTIFTNNESGELPELISSIDADEEALKVRMLISRLPNYKSVAILYRTNAQSREFETVLSCFRIPYEVVGALRFYEREEIKDALALFSIILNPHDRISFLRIINKPARGIGKAALEQILSYSDHLIDSLEFAIKDNKLSGKAKSGATAFLDMYKKGCELLNNNCVLKDFAVFMLDSSGLKKLYEDEKDETIRRGRLENLSSLVNALEKIAPGREGLISFLESITLDRTTLGSDDEENEDSVKLMTMHNTKGLEFDTVFVTGLEDGIMPSVREGSEIDDVEEERRLFYVAVTRAKKKLFLTFASKRMLWGSWNSQKPSRFLKEIPKSFYKGEIETANASYTNHFAFEPRRSNITNTPSWAQNIVKTPTKTKSSEVKVVKNVNYEVGDRVISPNYGRGEIISKEIKNGKTVIRVRFEKGNVALFNTMYANLTKVE</sequence>
<proteinExistence type="inferred from homology"/>
<evidence type="ECO:0000256" key="3">
    <source>
        <dbReference type="ARBA" id="ARBA00022801"/>
    </source>
</evidence>
<dbReference type="AlphaFoldDB" id="A0A7X2TS74"/>
<dbReference type="Gene3D" id="1.10.10.160">
    <property type="match status" value="1"/>
</dbReference>
<dbReference type="GO" id="GO:0000725">
    <property type="term" value="P:recombinational repair"/>
    <property type="evidence" value="ECO:0007669"/>
    <property type="project" value="TreeGrafter"/>
</dbReference>
<dbReference type="Gene3D" id="3.40.50.300">
    <property type="entry name" value="P-loop containing nucleotide triphosphate hydrolases"/>
    <property type="match status" value="2"/>
</dbReference>
<keyword evidence="6" id="KW-0238">DNA-binding</keyword>
<dbReference type="InterPro" id="IPR014016">
    <property type="entry name" value="UvrD-like_ATP-bd"/>
</dbReference>
<evidence type="ECO:0000256" key="12">
    <source>
        <dbReference type="PROSITE-ProRule" id="PRU00560"/>
    </source>
</evidence>
<dbReference type="CDD" id="cd17932">
    <property type="entry name" value="DEXQc_UvrD"/>
    <property type="match status" value="1"/>
</dbReference>
<keyword evidence="16" id="KW-1185">Reference proteome</keyword>